<evidence type="ECO:0000256" key="1">
    <source>
        <dbReference type="SAM" id="Phobius"/>
    </source>
</evidence>
<keyword evidence="4" id="KW-1185">Reference proteome</keyword>
<organism evidence="3 5">
    <name type="scientific">Leptospira perolatii</name>
    <dbReference type="NCBI Taxonomy" id="2023191"/>
    <lineage>
        <taxon>Bacteria</taxon>
        <taxon>Pseudomonadati</taxon>
        <taxon>Spirochaetota</taxon>
        <taxon>Spirochaetia</taxon>
        <taxon>Leptospirales</taxon>
        <taxon>Leptospiraceae</taxon>
        <taxon>Leptospira</taxon>
    </lineage>
</organism>
<evidence type="ECO:0000313" key="5">
    <source>
        <dbReference type="Proteomes" id="UP000231990"/>
    </source>
</evidence>
<proteinExistence type="predicted"/>
<dbReference type="Proteomes" id="UP000231990">
    <property type="component" value="Unassembled WGS sequence"/>
</dbReference>
<evidence type="ECO:0000313" key="4">
    <source>
        <dbReference type="Proteomes" id="UP000231962"/>
    </source>
</evidence>
<feature type="transmembrane region" description="Helical" evidence="1">
    <location>
        <begin position="120"/>
        <end position="149"/>
    </location>
</feature>
<keyword evidence="1" id="KW-0472">Membrane</keyword>
<dbReference type="OrthoDB" id="344746at2"/>
<feature type="transmembrane region" description="Helical" evidence="1">
    <location>
        <begin position="161"/>
        <end position="182"/>
    </location>
</feature>
<gene>
    <name evidence="2" type="ORF">CH360_07705</name>
    <name evidence="3" type="ORF">CH373_09960</name>
</gene>
<reference evidence="4 5" key="1">
    <citation type="submission" date="2017-07" db="EMBL/GenBank/DDBJ databases">
        <title>Leptospira spp. isolated from tropical soils.</title>
        <authorList>
            <person name="Thibeaux R."/>
            <person name="Iraola G."/>
            <person name="Ferres I."/>
            <person name="Bierque E."/>
            <person name="Girault D."/>
            <person name="Soupe-Gilbert M.-E."/>
            <person name="Picardeau M."/>
            <person name="Goarant C."/>
        </authorList>
    </citation>
    <scope>NUCLEOTIDE SEQUENCE [LARGE SCALE GENOMIC DNA]</scope>
    <source>
        <strain evidence="3 5">FH1-B-B1</strain>
        <strain evidence="2 4">FH1-B-C1</strain>
    </source>
</reference>
<sequence length="554" mass="62251">MREWVQKLQTPAEDQRSEVWKKFSVPFLLLAIGIPWILYFLIEPQFVMSSDHLSKYILGESIRINHFVSDRLVYPAIKLDPTLKFSSLDYLHVGDRIVSPFPIGLGAVYAVLLEIGGLQLVYTVAACFVSISILLLNLFFGVSGGWLIAISLCTSFVTNGFLFADVGLANLLVLFGIGLLVFQEEQKKDLGGRVLFLAGAICGFAIWFRIESLIFVSLFIFFWLGSDILRNGIRNLLVSNRNLFLYGYLVSVCLFFVQNAFLYNSALGPRYTYNAEGISSNPLDKLTTYLVILFGGNLRLGFFGYTPAFLLGLVFYLVSGFFSRPEKRNEVLRSGISGKISFGIAGIVAIVPITFLSPNDSNIDFGSRYLHLCIVPYSLLLILVLKKIQSDKARIAVIGLLILLSIYSVWNTRKVVRKVLGFSSSMKLDQEFVLSIPSNLMVFQNKMLASVLGKKYFQYPIMVGLSKLELLEIIQVVKNHRLESVTYTINSTSEVKSLREFQSRDPKFAQNLVGSGLLPAMDGKEFLSGLGKEYKLDKEIHNQRISSYRFVRSN</sequence>
<evidence type="ECO:0000313" key="3">
    <source>
        <dbReference type="EMBL" id="PJZ73290.1"/>
    </source>
</evidence>
<dbReference type="AlphaFoldDB" id="A0A2M9ZMI8"/>
<dbReference type="InterPro" id="IPR059217">
    <property type="entry name" value="LA3751_2-like"/>
</dbReference>
<comment type="caution">
    <text evidence="3">The sequence shown here is derived from an EMBL/GenBank/DDBJ whole genome shotgun (WGS) entry which is preliminary data.</text>
</comment>
<keyword evidence="1" id="KW-0812">Transmembrane</keyword>
<evidence type="ECO:0008006" key="6">
    <source>
        <dbReference type="Google" id="ProtNLM"/>
    </source>
</evidence>
<dbReference type="EMBL" id="NPDY01000005">
    <property type="protein sequence ID" value="PJZ70101.1"/>
    <property type="molecule type" value="Genomic_DNA"/>
</dbReference>
<dbReference type="Proteomes" id="UP000231962">
    <property type="component" value="Unassembled WGS sequence"/>
</dbReference>
<feature type="transmembrane region" description="Helical" evidence="1">
    <location>
        <begin position="369"/>
        <end position="386"/>
    </location>
</feature>
<feature type="transmembrane region" description="Helical" evidence="1">
    <location>
        <begin position="393"/>
        <end position="410"/>
    </location>
</feature>
<protein>
    <recommendedName>
        <fullName evidence="6">Glycosyltransferase RgtA/B/C/D-like domain-containing protein</fullName>
    </recommendedName>
</protein>
<feature type="transmembrane region" description="Helical" evidence="1">
    <location>
        <begin position="97"/>
        <end position="113"/>
    </location>
</feature>
<feature type="transmembrane region" description="Helical" evidence="1">
    <location>
        <begin position="308"/>
        <end position="324"/>
    </location>
</feature>
<evidence type="ECO:0000313" key="2">
    <source>
        <dbReference type="EMBL" id="PJZ70101.1"/>
    </source>
</evidence>
<name>A0A2M9ZMI8_9LEPT</name>
<feature type="transmembrane region" description="Helical" evidence="1">
    <location>
        <begin position="336"/>
        <end position="357"/>
    </location>
</feature>
<feature type="transmembrane region" description="Helical" evidence="1">
    <location>
        <begin position="23"/>
        <end position="42"/>
    </location>
</feature>
<dbReference type="EMBL" id="NPDZ01000005">
    <property type="protein sequence ID" value="PJZ73290.1"/>
    <property type="molecule type" value="Genomic_DNA"/>
</dbReference>
<keyword evidence="1" id="KW-1133">Transmembrane helix</keyword>
<dbReference type="NCBIfam" id="NF047440">
    <property type="entry name" value="LA3751_2_3_fam"/>
    <property type="match status" value="1"/>
</dbReference>
<feature type="transmembrane region" description="Helical" evidence="1">
    <location>
        <begin position="243"/>
        <end position="265"/>
    </location>
</feature>
<accession>A0A2M9ZMI8</accession>
<dbReference type="RefSeq" id="WP_100713437.1">
    <property type="nucleotide sequence ID" value="NZ_NPDY01000005.1"/>
</dbReference>
<feature type="transmembrane region" description="Helical" evidence="1">
    <location>
        <begin position="194"/>
        <end position="223"/>
    </location>
</feature>